<dbReference type="InterPro" id="IPR025893">
    <property type="entry name" value="Tocopherol_cyclase"/>
</dbReference>
<gene>
    <name evidence="1" type="ORF">EV209_1308</name>
</gene>
<dbReference type="AlphaFoldDB" id="A0A4Q7PJM0"/>
<dbReference type="OrthoDB" id="9772627at2"/>
<name>A0A4Q7PJM0_9FIRM</name>
<protein>
    <submittedName>
        <fullName evidence="1">Tocopherol cyclase-like protein</fullName>
    </submittedName>
</protein>
<dbReference type="Proteomes" id="UP000292927">
    <property type="component" value="Unassembled WGS sequence"/>
</dbReference>
<comment type="caution">
    <text evidence="1">The sequence shown here is derived from an EMBL/GenBank/DDBJ whole genome shotgun (WGS) entry which is preliminary data.</text>
</comment>
<keyword evidence="2" id="KW-1185">Reference proteome</keyword>
<organism evidence="1 2">
    <name type="scientific">Cuneatibacter caecimuris</name>
    <dbReference type="NCBI Taxonomy" id="1796618"/>
    <lineage>
        <taxon>Bacteria</taxon>
        <taxon>Bacillati</taxon>
        <taxon>Bacillota</taxon>
        <taxon>Clostridia</taxon>
        <taxon>Lachnospirales</taxon>
        <taxon>Lachnospiraceae</taxon>
        <taxon>Cuneatibacter</taxon>
    </lineage>
</organism>
<sequence>MKSYFEGYYIKLQNEKETIALIPALHTGENGDPGASLQVITNHGAWEETFEKGVLRKKRNAFRLKLGNSVFSEKGCRIKIMGEKISLEGVLKFSGLTPLDYDIMGPFCFLPGMQCRHCVISLRHKVTGWLRFGGREYVFRDGTGYIEGDRGHSFPERYIWTQCCNQQADLMAAAASIPIGKFQFDGCICAVRIGEKEYRLATYLGARVIYADKRKLVVAQQDQLLSAELLYGSPQPLSAPMEGRMERKIHENAACLVRYRFFKGGKQLFDFTDDGAGFEGEW</sequence>
<reference evidence="1 2" key="1">
    <citation type="submission" date="2019-02" db="EMBL/GenBank/DDBJ databases">
        <title>Genomic Encyclopedia of Type Strains, Phase IV (KMG-IV): sequencing the most valuable type-strain genomes for metagenomic binning, comparative biology and taxonomic classification.</title>
        <authorList>
            <person name="Goeker M."/>
        </authorList>
    </citation>
    <scope>NUCLEOTIDE SEQUENCE [LARGE SCALE GENOMIC DNA]</scope>
    <source>
        <strain evidence="1 2">DSM 29486</strain>
    </source>
</reference>
<accession>A0A4Q7PJM0</accession>
<dbReference type="GO" id="GO:0009976">
    <property type="term" value="F:tocopherol cyclase activity"/>
    <property type="evidence" value="ECO:0007669"/>
    <property type="project" value="InterPro"/>
</dbReference>
<dbReference type="PANTHER" id="PTHR35309:SF4">
    <property type="entry name" value="TOCOPHEROL CYCLASE"/>
    <property type="match status" value="1"/>
</dbReference>
<evidence type="ECO:0000313" key="2">
    <source>
        <dbReference type="Proteomes" id="UP000292927"/>
    </source>
</evidence>
<proteinExistence type="predicted"/>
<dbReference type="RefSeq" id="WP_130434286.1">
    <property type="nucleotide sequence ID" value="NZ_SGXF01000002.1"/>
</dbReference>
<dbReference type="PANTHER" id="PTHR35309">
    <property type="match status" value="1"/>
</dbReference>
<dbReference type="EMBL" id="SGXF01000002">
    <property type="protein sequence ID" value="RZT00874.1"/>
    <property type="molecule type" value="Genomic_DNA"/>
</dbReference>
<evidence type="ECO:0000313" key="1">
    <source>
        <dbReference type="EMBL" id="RZT00874.1"/>
    </source>
</evidence>
<dbReference type="Pfam" id="PF14249">
    <property type="entry name" value="Tocopherol_cycl"/>
    <property type="match status" value="1"/>
</dbReference>